<dbReference type="RefSeq" id="WP_303302945.1">
    <property type="nucleotide sequence ID" value="NZ_BAABDA010000050.1"/>
</dbReference>
<comment type="caution">
    <text evidence="1">The sequence shown here is derived from an EMBL/GenBank/DDBJ whole genome shotgun (WGS) entry which is preliminary data.</text>
</comment>
<name>A0ABT8WRY0_9FLAO</name>
<reference evidence="1" key="1">
    <citation type="submission" date="2023-07" db="EMBL/GenBank/DDBJ databases">
        <title>Two novel species in the genus Flavivirga.</title>
        <authorList>
            <person name="Kwon K."/>
        </authorList>
    </citation>
    <scope>NUCLEOTIDE SEQUENCE</scope>
    <source>
        <strain evidence="1">KACC 14158</strain>
    </source>
</reference>
<sequence length="164" mass="18568">MIICLVSCKTKGELASTTVAEVINMACPEDGTCSFEILKNKALLTKTDNLGSVYTEVVDGNHFVLKFEYKKQGNTNYADSGYREEIFIELDTNNLEGETTDLKGRKLFFARWCYCKGQTGYYKINHGKLSVTKIGDKNFQLSLNFKIIEVPQIINEINHTFTLL</sequence>
<evidence type="ECO:0000313" key="1">
    <source>
        <dbReference type="EMBL" id="MDO5975729.1"/>
    </source>
</evidence>
<evidence type="ECO:0008006" key="3">
    <source>
        <dbReference type="Google" id="ProtNLM"/>
    </source>
</evidence>
<keyword evidence="2" id="KW-1185">Reference proteome</keyword>
<dbReference type="Proteomes" id="UP001176806">
    <property type="component" value="Unassembled WGS sequence"/>
</dbReference>
<accession>A0ABT8WRY0</accession>
<proteinExistence type="predicted"/>
<dbReference type="EMBL" id="JAUOEL010000005">
    <property type="protein sequence ID" value="MDO5975729.1"/>
    <property type="molecule type" value="Genomic_DNA"/>
</dbReference>
<gene>
    <name evidence="1" type="ORF">Q4Q40_16160</name>
</gene>
<evidence type="ECO:0000313" key="2">
    <source>
        <dbReference type="Proteomes" id="UP001176806"/>
    </source>
</evidence>
<organism evidence="1 2">
    <name type="scientific">Flavivirga jejuensis</name>
    <dbReference type="NCBI Taxonomy" id="870487"/>
    <lineage>
        <taxon>Bacteria</taxon>
        <taxon>Pseudomonadati</taxon>
        <taxon>Bacteroidota</taxon>
        <taxon>Flavobacteriia</taxon>
        <taxon>Flavobacteriales</taxon>
        <taxon>Flavobacteriaceae</taxon>
        <taxon>Flavivirga</taxon>
    </lineage>
</organism>
<protein>
    <recommendedName>
        <fullName evidence="3">Lipoprotein</fullName>
    </recommendedName>
</protein>